<proteinExistence type="predicted"/>
<keyword evidence="1" id="KW-0472">Membrane</keyword>
<sequence>MKINKSQKYKVMKFKRGFSVLEVMIALVILAITIIPSVNLFGTTVKYTINIHDIQVGMRLAQDAVENYSASSFAELRSVLGGNPDFSLLPESGQTAVVTTQFEQGHRNINHEFDKFKRKATLSKLEGSDDMLLIEVSVWWYDGDFSKSKRDQRFVTLSSVIHRDFVL</sequence>
<dbReference type="STRING" id="1817813.A2008_10035"/>
<gene>
    <name evidence="2" type="ORF">A2008_10035</name>
</gene>
<keyword evidence="1" id="KW-0812">Transmembrane</keyword>
<dbReference type="Pfam" id="PF07963">
    <property type="entry name" value="N_methyl"/>
    <property type="match status" value="1"/>
</dbReference>
<dbReference type="NCBIfam" id="TIGR02532">
    <property type="entry name" value="IV_pilin_GFxxxE"/>
    <property type="match status" value="1"/>
</dbReference>
<reference evidence="2 3" key="1">
    <citation type="journal article" date="2016" name="Nat. Commun.">
        <title>Thousands of microbial genomes shed light on interconnected biogeochemical processes in an aquifer system.</title>
        <authorList>
            <person name="Anantharaman K."/>
            <person name="Brown C.T."/>
            <person name="Hug L.A."/>
            <person name="Sharon I."/>
            <person name="Castelle C.J."/>
            <person name="Probst A.J."/>
            <person name="Thomas B.C."/>
            <person name="Singh A."/>
            <person name="Wilkins M.J."/>
            <person name="Karaoz U."/>
            <person name="Brodie E.L."/>
            <person name="Williams K.H."/>
            <person name="Hubbard S.S."/>
            <person name="Banfield J.F."/>
        </authorList>
    </citation>
    <scope>NUCLEOTIDE SEQUENCE [LARGE SCALE GENOMIC DNA]</scope>
</reference>
<evidence type="ECO:0000313" key="2">
    <source>
        <dbReference type="EMBL" id="OGM03650.1"/>
    </source>
</evidence>
<keyword evidence="1" id="KW-1133">Transmembrane helix</keyword>
<comment type="caution">
    <text evidence="2">The sequence shown here is derived from an EMBL/GenBank/DDBJ whole genome shotgun (WGS) entry which is preliminary data.</text>
</comment>
<feature type="transmembrane region" description="Helical" evidence="1">
    <location>
        <begin position="20"/>
        <end position="42"/>
    </location>
</feature>
<dbReference type="InterPro" id="IPR012902">
    <property type="entry name" value="N_methyl_site"/>
</dbReference>
<dbReference type="AlphaFoldDB" id="A0A1F7WLE8"/>
<evidence type="ECO:0000256" key="1">
    <source>
        <dbReference type="SAM" id="Phobius"/>
    </source>
</evidence>
<protein>
    <recommendedName>
        <fullName evidence="4">Prepilin-type N-terminal cleavage/methylation domain-containing protein</fullName>
    </recommendedName>
</protein>
<name>A0A1F7WLE8_9BACT</name>
<dbReference type="EMBL" id="MGFH01000159">
    <property type="protein sequence ID" value="OGM03650.1"/>
    <property type="molecule type" value="Genomic_DNA"/>
</dbReference>
<evidence type="ECO:0008006" key="4">
    <source>
        <dbReference type="Google" id="ProtNLM"/>
    </source>
</evidence>
<accession>A0A1F7WLE8</accession>
<dbReference type="Proteomes" id="UP000178735">
    <property type="component" value="Unassembled WGS sequence"/>
</dbReference>
<organism evidence="2 3">
    <name type="scientific">Candidatus Wallbacteria bacterium GWC2_49_35</name>
    <dbReference type="NCBI Taxonomy" id="1817813"/>
    <lineage>
        <taxon>Bacteria</taxon>
        <taxon>Candidatus Walliibacteriota</taxon>
    </lineage>
</organism>
<evidence type="ECO:0000313" key="3">
    <source>
        <dbReference type="Proteomes" id="UP000178735"/>
    </source>
</evidence>